<gene>
    <name evidence="7 8 9" type="primary">LOC102388632</name>
</gene>
<dbReference type="KEGG" id="asn:102388632"/>
<name>A0A3Q0HFJ5_ALLSI</name>
<dbReference type="RefSeq" id="XP_025070409.1">
    <property type="nucleotide sequence ID" value="XM_025214624.1"/>
</dbReference>
<dbReference type="GeneID" id="102388632"/>
<dbReference type="RefSeq" id="XP_025070407.1">
    <property type="nucleotide sequence ID" value="XM_025214622.1"/>
</dbReference>
<proteinExistence type="predicted"/>
<dbReference type="GO" id="GO:0005737">
    <property type="term" value="C:cytoplasm"/>
    <property type="evidence" value="ECO:0007669"/>
    <property type="project" value="TreeGrafter"/>
</dbReference>
<feature type="region of interest" description="Disordered" evidence="4">
    <location>
        <begin position="223"/>
        <end position="263"/>
    </location>
</feature>
<organism evidence="6 7">
    <name type="scientific">Alligator sinensis</name>
    <name type="common">Chinese alligator</name>
    <dbReference type="NCBI Taxonomy" id="38654"/>
    <lineage>
        <taxon>Eukaryota</taxon>
        <taxon>Metazoa</taxon>
        <taxon>Chordata</taxon>
        <taxon>Craniata</taxon>
        <taxon>Vertebrata</taxon>
        <taxon>Euteleostomi</taxon>
        <taxon>Archelosauria</taxon>
        <taxon>Archosauria</taxon>
        <taxon>Crocodylia</taxon>
        <taxon>Alligatoridae</taxon>
        <taxon>Alligatorinae</taxon>
        <taxon>Alligator</taxon>
    </lineage>
</organism>
<dbReference type="Proteomes" id="UP000189705">
    <property type="component" value="Unplaced"/>
</dbReference>
<evidence type="ECO:0000256" key="1">
    <source>
        <dbReference type="ARBA" id="ARBA00022630"/>
    </source>
</evidence>
<dbReference type="GO" id="GO:0016651">
    <property type="term" value="F:oxidoreductase activity, acting on NAD(P)H"/>
    <property type="evidence" value="ECO:0007669"/>
    <property type="project" value="TreeGrafter"/>
</dbReference>
<reference evidence="7 8" key="1">
    <citation type="submission" date="2025-04" db="UniProtKB">
        <authorList>
            <consortium name="RefSeq"/>
        </authorList>
    </citation>
    <scope>IDENTIFICATION</scope>
</reference>
<dbReference type="PANTHER" id="PTHR43557:SF7">
    <property type="entry name" value="RIESKE DOMAIN-CONTAINING PROTEIN"/>
    <property type="match status" value="1"/>
</dbReference>
<accession>A0A3Q0HFJ5</accession>
<evidence type="ECO:0000313" key="9">
    <source>
        <dbReference type="RefSeq" id="XP_025070409.1"/>
    </source>
</evidence>
<dbReference type="InterPro" id="IPR036188">
    <property type="entry name" value="FAD/NAD-bd_sf"/>
</dbReference>
<evidence type="ECO:0000313" key="7">
    <source>
        <dbReference type="RefSeq" id="XP_025070407.1"/>
    </source>
</evidence>
<protein>
    <submittedName>
        <fullName evidence="7 8">Uncharacterized protein LOC102388632 isoform X1</fullName>
    </submittedName>
</protein>
<sequence>MEVASFLSDKASTISVVEKEAVPFQEALGPQVGGVAMKMLQGRGVKFYMKSQVSELRGEDGKVSPGRPRPRPLSERAARVLRDTGVGIPGGRAGPQLAAASSQVAEAILDSGKKLPADVVVVGIAHEDQRLEGLCCRGCGCLPGHAAGGRENWHLPLAGGSSTRSRGRAEHAEEAVTAAHRALLLDRAAREQHPLRRLWERLHRDSGEGKPGGAEVCDLLHQGRLRDRRRQPEVRPHGRDGGGGPLRRESHLQGGGRGLLDSLARNVPDREQIKTRNQLSTQCHLCHCAHGREPAPAAAPGAGPRGALHFLHPQPTPQGLLQLPARAGWGGGAGLSSPPSGTVLARCQAGPSQGSSSSST</sequence>
<keyword evidence="6" id="KW-1185">Reference proteome</keyword>
<dbReference type="Pfam" id="PF00070">
    <property type="entry name" value="Pyr_redox"/>
    <property type="match status" value="1"/>
</dbReference>
<dbReference type="Gene3D" id="3.50.50.60">
    <property type="entry name" value="FAD/NAD(P)-binding domain"/>
    <property type="match status" value="1"/>
</dbReference>
<dbReference type="SUPFAM" id="SSF51905">
    <property type="entry name" value="FAD/NAD(P)-binding domain"/>
    <property type="match status" value="1"/>
</dbReference>
<evidence type="ECO:0000256" key="4">
    <source>
        <dbReference type="SAM" id="MobiDB-lite"/>
    </source>
</evidence>
<feature type="region of interest" description="Disordered" evidence="4">
    <location>
        <begin position="330"/>
        <end position="360"/>
    </location>
</feature>
<evidence type="ECO:0000313" key="6">
    <source>
        <dbReference type="Proteomes" id="UP000189705"/>
    </source>
</evidence>
<dbReference type="STRING" id="38654.A0A3Q0HFJ5"/>
<feature type="compositionally biased region" description="Basic and acidic residues" evidence="4">
    <location>
        <begin position="230"/>
        <end position="251"/>
    </location>
</feature>
<evidence type="ECO:0000259" key="5">
    <source>
        <dbReference type="Pfam" id="PF00070"/>
    </source>
</evidence>
<dbReference type="RefSeq" id="XP_025070408.1">
    <property type="nucleotide sequence ID" value="XM_025214623.1"/>
</dbReference>
<evidence type="ECO:0000256" key="3">
    <source>
        <dbReference type="ARBA" id="ARBA00023002"/>
    </source>
</evidence>
<dbReference type="PANTHER" id="PTHR43557">
    <property type="entry name" value="APOPTOSIS-INDUCING FACTOR 1"/>
    <property type="match status" value="1"/>
</dbReference>
<keyword evidence="3" id="KW-0560">Oxidoreductase</keyword>
<evidence type="ECO:0000313" key="8">
    <source>
        <dbReference type="RefSeq" id="XP_025070408.1"/>
    </source>
</evidence>
<evidence type="ECO:0000256" key="2">
    <source>
        <dbReference type="ARBA" id="ARBA00022827"/>
    </source>
</evidence>
<dbReference type="InterPro" id="IPR039648">
    <property type="entry name" value="DHPH_N"/>
</dbReference>
<dbReference type="InterPro" id="IPR050446">
    <property type="entry name" value="FAD-oxidoreductase/Apoptosis"/>
</dbReference>
<feature type="domain" description="Pyridine nucleotide-disulphide oxidoreductase N-terminal" evidence="5">
    <location>
        <begin position="1"/>
        <end position="63"/>
    </location>
</feature>
<dbReference type="AlphaFoldDB" id="A0A3Q0HFJ5"/>
<keyword evidence="1" id="KW-0285">Flavoprotein</keyword>
<keyword evidence="2" id="KW-0274">FAD</keyword>